<proteinExistence type="predicted"/>
<keyword evidence="3" id="KW-0862">Zinc</keyword>
<keyword evidence="10" id="KW-1185">Reference proteome</keyword>
<keyword evidence="7" id="KW-0539">Nucleus</keyword>
<reference evidence="9 10" key="1">
    <citation type="journal article" date="2014" name="PLoS ONE">
        <title>De novo Genome Assembly of the Fungal Plant Pathogen Pyrenophora semeniperda.</title>
        <authorList>
            <person name="Soliai M.M."/>
            <person name="Meyer S.E."/>
            <person name="Udall J.A."/>
            <person name="Elzinga D.E."/>
            <person name="Hermansen R.A."/>
            <person name="Bodily P.M."/>
            <person name="Hart A.A."/>
            <person name="Coleman C.E."/>
        </authorList>
    </citation>
    <scope>NUCLEOTIDE SEQUENCE [LARGE SCALE GENOMIC DNA]</scope>
    <source>
        <strain evidence="9 10">CCB06</strain>
        <tissue evidence="9">Mycelium</tissue>
    </source>
</reference>
<name>A0A3M7M7V9_9PLEO</name>
<dbReference type="GO" id="GO:0003677">
    <property type="term" value="F:DNA binding"/>
    <property type="evidence" value="ECO:0007669"/>
    <property type="project" value="UniProtKB-KW"/>
</dbReference>
<evidence type="ECO:0000256" key="4">
    <source>
        <dbReference type="ARBA" id="ARBA00023015"/>
    </source>
</evidence>
<evidence type="ECO:0000256" key="2">
    <source>
        <dbReference type="ARBA" id="ARBA00022723"/>
    </source>
</evidence>
<evidence type="ECO:0000313" key="10">
    <source>
        <dbReference type="Proteomes" id="UP000265663"/>
    </source>
</evidence>
<dbReference type="GO" id="GO:0046872">
    <property type="term" value="F:metal ion binding"/>
    <property type="evidence" value="ECO:0007669"/>
    <property type="project" value="UniProtKB-KW"/>
</dbReference>
<dbReference type="CDD" id="cd12148">
    <property type="entry name" value="fungal_TF_MHR"/>
    <property type="match status" value="1"/>
</dbReference>
<dbReference type="PANTHER" id="PTHR31668:SF18">
    <property type="entry name" value="MALTOSE FERMENTATION REGULATORY PROTEIN MAL13-RELATED"/>
    <property type="match status" value="1"/>
</dbReference>
<keyword evidence="5" id="KW-0238">DNA-binding</keyword>
<sequence>MDSPSAYHDLTDPLTRLKNLSGKYPKNTYPTLRKRRRKSLERSVEHRKKNRKDKVVARRSQRPCRLLEVFKEYGLLENILSNLCSDDLLALLLSSKPIHKAILPKPGCLENVLGKLACSGKGVKIRRKHHKKSCFFEAYNCTEHVACGATQDGVESRPCVECKVTTCDECRIHCVYQSIYEKPCEDDELPNFSGFVMLSPSEVPILSPQHLAVDQTESRWLEPMAGLVAPHHDQGFLDIPCDEDSYGPPDWDCTYLKTHGKSGPKGPRRTTEAAIRRLQERSKCSREESRSTSETSYDTGSPVPADVSYLDPIPLLNDHDADSRAWPDIKSPPTSVAHQEPQRISIACLSQYLETYQKRGHGIWPVVDTEALTARLLTHPNDLEAYALANAICAAIVSQFSIGLEPGSPVQGRYRVPSAVFEFEAKKARNESDHLENVTIYSLLGSFFLHVYSANIGRMNASTVLLGEAIFKAHILGLHKTTHYRTLTAEQIQYALRIYWLLFITERAHSLQHDVPTTLKRTPDLPRLEDLQDGSVTPAFVQLCRLFNILDVTITAEPLNARQALALAQQQLSCDEDPRSLENEIQRADITMTQQWMRIFLWQHALNVTNLSSRASQDEEFSFRFPAKVAQNVLSNLSSLSRQSVEAHGPGMESKIFDVANSLADVMMIMPSLNHESRFDVGPRDLIHSLAQVLGNFRGGNPSVINILQEKLATLGFAAGSPQKLIDISSPEEEYEEWHGRAMSAPSAYPSGPREVPISTSLPSSMSMEGPLMHQSHGFQ</sequence>
<evidence type="ECO:0000256" key="3">
    <source>
        <dbReference type="ARBA" id="ARBA00022833"/>
    </source>
</evidence>
<feature type="region of interest" description="Disordered" evidence="8">
    <location>
        <begin position="1"/>
        <end position="57"/>
    </location>
</feature>
<evidence type="ECO:0000256" key="8">
    <source>
        <dbReference type="SAM" id="MobiDB-lite"/>
    </source>
</evidence>
<organism evidence="9 10">
    <name type="scientific">Pyrenophora seminiperda CCB06</name>
    <dbReference type="NCBI Taxonomy" id="1302712"/>
    <lineage>
        <taxon>Eukaryota</taxon>
        <taxon>Fungi</taxon>
        <taxon>Dikarya</taxon>
        <taxon>Ascomycota</taxon>
        <taxon>Pezizomycotina</taxon>
        <taxon>Dothideomycetes</taxon>
        <taxon>Pleosporomycetidae</taxon>
        <taxon>Pleosporales</taxon>
        <taxon>Pleosporineae</taxon>
        <taxon>Pleosporaceae</taxon>
        <taxon>Pyrenophora</taxon>
    </lineage>
</organism>
<dbReference type="GO" id="GO:0005634">
    <property type="term" value="C:nucleus"/>
    <property type="evidence" value="ECO:0007669"/>
    <property type="project" value="UniProtKB-SubCell"/>
</dbReference>
<feature type="region of interest" description="Disordered" evidence="8">
    <location>
        <begin position="741"/>
        <end position="780"/>
    </location>
</feature>
<evidence type="ECO:0000256" key="7">
    <source>
        <dbReference type="ARBA" id="ARBA00023242"/>
    </source>
</evidence>
<keyword evidence="2" id="KW-0479">Metal-binding</keyword>
<gene>
    <name evidence="9" type="ORF">GMOD_00000723</name>
</gene>
<protein>
    <submittedName>
        <fullName evidence="9">Transcription activator amyR</fullName>
    </submittedName>
</protein>
<feature type="compositionally biased region" description="Basic residues" evidence="8">
    <location>
        <begin position="32"/>
        <end position="57"/>
    </location>
</feature>
<dbReference type="EMBL" id="KE747824">
    <property type="protein sequence ID" value="RMZ70606.1"/>
    <property type="molecule type" value="Genomic_DNA"/>
</dbReference>
<feature type="compositionally biased region" description="Basic and acidic residues" evidence="8">
    <location>
        <begin position="277"/>
        <end position="291"/>
    </location>
</feature>
<dbReference type="PANTHER" id="PTHR31668">
    <property type="entry name" value="GLUCOSE TRANSPORT TRANSCRIPTION REGULATOR RGT1-RELATED-RELATED"/>
    <property type="match status" value="1"/>
</dbReference>
<evidence type="ECO:0000256" key="6">
    <source>
        <dbReference type="ARBA" id="ARBA00023163"/>
    </source>
</evidence>
<evidence type="ECO:0000256" key="5">
    <source>
        <dbReference type="ARBA" id="ARBA00023125"/>
    </source>
</evidence>
<accession>A0A3M7M7V9</accession>
<dbReference type="OrthoDB" id="4132249at2759"/>
<comment type="subcellular location">
    <subcellularLocation>
        <location evidence="1">Nucleus</location>
    </subcellularLocation>
</comment>
<keyword evidence="4" id="KW-0805">Transcription regulation</keyword>
<keyword evidence="6" id="KW-0804">Transcription</keyword>
<dbReference type="AlphaFoldDB" id="A0A3M7M7V9"/>
<evidence type="ECO:0000313" key="9">
    <source>
        <dbReference type="EMBL" id="RMZ70606.1"/>
    </source>
</evidence>
<dbReference type="InterPro" id="IPR050797">
    <property type="entry name" value="Carb_Metab_Trans_Reg"/>
</dbReference>
<feature type="region of interest" description="Disordered" evidence="8">
    <location>
        <begin position="277"/>
        <end position="314"/>
    </location>
</feature>
<evidence type="ECO:0000256" key="1">
    <source>
        <dbReference type="ARBA" id="ARBA00004123"/>
    </source>
</evidence>
<dbReference type="Proteomes" id="UP000265663">
    <property type="component" value="Unassembled WGS sequence"/>
</dbReference>
<feature type="compositionally biased region" description="Polar residues" evidence="8">
    <location>
        <begin position="758"/>
        <end position="767"/>
    </location>
</feature>